<organism evidence="2 3">
    <name type="scientific">Rhizobium leguminosarum</name>
    <dbReference type="NCBI Taxonomy" id="384"/>
    <lineage>
        <taxon>Bacteria</taxon>
        <taxon>Pseudomonadati</taxon>
        <taxon>Pseudomonadota</taxon>
        <taxon>Alphaproteobacteria</taxon>
        <taxon>Hyphomicrobiales</taxon>
        <taxon>Rhizobiaceae</taxon>
        <taxon>Rhizobium/Agrobacterium group</taxon>
        <taxon>Rhizobium</taxon>
    </lineage>
</organism>
<reference evidence="2 3" key="1">
    <citation type="submission" date="2017-03" db="EMBL/GenBank/DDBJ databases">
        <authorList>
            <person name="Safronova V.I."/>
            <person name="Sazanova A.L."/>
            <person name="Chirak E.R."/>
        </authorList>
    </citation>
    <scope>NUCLEOTIDE SEQUENCE [LARGE SCALE GENOMIC DNA]</scope>
    <source>
        <strain evidence="2 3">Tri-43</strain>
    </source>
</reference>
<dbReference type="SUPFAM" id="SSF47413">
    <property type="entry name" value="lambda repressor-like DNA-binding domains"/>
    <property type="match status" value="1"/>
</dbReference>
<gene>
    <name evidence="2" type="ORF">B5P46_11725</name>
</gene>
<feature type="region of interest" description="Disordered" evidence="1">
    <location>
        <begin position="39"/>
        <end position="67"/>
    </location>
</feature>
<feature type="compositionally biased region" description="Polar residues" evidence="1">
    <location>
        <begin position="39"/>
        <end position="52"/>
    </location>
</feature>
<accession>A0A4Q1UBI3</accession>
<evidence type="ECO:0000313" key="2">
    <source>
        <dbReference type="EMBL" id="RXT29344.1"/>
    </source>
</evidence>
<protein>
    <recommendedName>
        <fullName evidence="4">Helix-turn-helix domain-containing protein</fullName>
    </recommendedName>
</protein>
<evidence type="ECO:0000256" key="1">
    <source>
        <dbReference type="SAM" id="MobiDB-lite"/>
    </source>
</evidence>
<name>A0A4Q1UBI3_RHILE</name>
<dbReference type="Proteomes" id="UP000290767">
    <property type="component" value="Unassembled WGS sequence"/>
</dbReference>
<dbReference type="AlphaFoldDB" id="A0A4Q1UBI3"/>
<dbReference type="RefSeq" id="WP_129418788.1">
    <property type="nucleotide sequence ID" value="NZ_MZMU01000003.1"/>
</dbReference>
<dbReference type="Gene3D" id="1.10.260.40">
    <property type="entry name" value="lambda repressor-like DNA-binding domains"/>
    <property type="match status" value="1"/>
</dbReference>
<dbReference type="CDD" id="cd00093">
    <property type="entry name" value="HTH_XRE"/>
    <property type="match status" value="1"/>
</dbReference>
<comment type="caution">
    <text evidence="2">The sequence shown here is derived from an EMBL/GenBank/DDBJ whole genome shotgun (WGS) entry which is preliminary data.</text>
</comment>
<proteinExistence type="predicted"/>
<feature type="compositionally biased region" description="Basic and acidic residues" evidence="1">
    <location>
        <begin position="55"/>
        <end position="67"/>
    </location>
</feature>
<dbReference type="InterPro" id="IPR010982">
    <property type="entry name" value="Lambda_DNA-bd_dom_sf"/>
</dbReference>
<dbReference type="GO" id="GO:0003677">
    <property type="term" value="F:DNA binding"/>
    <property type="evidence" value="ECO:0007669"/>
    <property type="project" value="InterPro"/>
</dbReference>
<evidence type="ECO:0008006" key="4">
    <source>
        <dbReference type="Google" id="ProtNLM"/>
    </source>
</evidence>
<sequence length="67" mass="7966">MHITWKTVDEWREERGMEKAELARRANVSERTIYNGLSKNSRLQPSTKSNIRSIFPDKFDDRGEVRQ</sequence>
<dbReference type="InterPro" id="IPR001387">
    <property type="entry name" value="Cro/C1-type_HTH"/>
</dbReference>
<dbReference type="EMBL" id="MZMU01000003">
    <property type="protein sequence ID" value="RXT29344.1"/>
    <property type="molecule type" value="Genomic_DNA"/>
</dbReference>
<evidence type="ECO:0000313" key="3">
    <source>
        <dbReference type="Proteomes" id="UP000290767"/>
    </source>
</evidence>